<dbReference type="Pfam" id="PF00528">
    <property type="entry name" value="BPD_transp_1"/>
    <property type="match status" value="1"/>
</dbReference>
<feature type="transmembrane region" description="Helical" evidence="10">
    <location>
        <begin position="20"/>
        <end position="45"/>
    </location>
</feature>
<gene>
    <name evidence="12" type="primary">glnP</name>
    <name evidence="12" type="ORF">DPPLL_28020</name>
</gene>
<evidence type="ECO:0000256" key="7">
    <source>
        <dbReference type="ARBA" id="ARBA00022970"/>
    </source>
</evidence>
<evidence type="ECO:0000256" key="8">
    <source>
        <dbReference type="ARBA" id="ARBA00022989"/>
    </source>
</evidence>
<feature type="domain" description="ABC transmembrane type-1" evidence="11">
    <location>
        <begin position="21"/>
        <end position="210"/>
    </location>
</feature>
<dbReference type="InterPro" id="IPR010065">
    <property type="entry name" value="AA_ABC_transptr_permease_3TM"/>
</dbReference>
<dbReference type="PROSITE" id="PS50928">
    <property type="entry name" value="ABC_TM1"/>
    <property type="match status" value="1"/>
</dbReference>
<evidence type="ECO:0000256" key="10">
    <source>
        <dbReference type="RuleBase" id="RU363032"/>
    </source>
</evidence>
<evidence type="ECO:0000256" key="6">
    <source>
        <dbReference type="ARBA" id="ARBA00022692"/>
    </source>
</evidence>
<dbReference type="EMBL" id="AP025516">
    <property type="protein sequence ID" value="BDD88437.1"/>
    <property type="molecule type" value="Genomic_DNA"/>
</dbReference>
<protein>
    <submittedName>
        <fullName evidence="12">Glutamine ABC transporter permease</fullName>
    </submittedName>
</protein>
<keyword evidence="6 10" id="KW-0812">Transmembrane</keyword>
<keyword evidence="9 10" id="KW-0472">Membrane</keyword>
<accession>A0ABM7WBW7</accession>
<dbReference type="PANTHER" id="PTHR30614:SF20">
    <property type="entry name" value="GLUTAMINE TRANSPORT SYSTEM PERMEASE PROTEIN GLNP"/>
    <property type="match status" value="1"/>
</dbReference>
<dbReference type="SUPFAM" id="SSF161098">
    <property type="entry name" value="MetI-like"/>
    <property type="match status" value="1"/>
</dbReference>
<dbReference type="InterPro" id="IPR035906">
    <property type="entry name" value="MetI-like_sf"/>
</dbReference>
<organism evidence="12 13">
    <name type="scientific">Desulfofustis limnaeus</name>
    <dbReference type="NCBI Taxonomy" id="2740163"/>
    <lineage>
        <taxon>Bacteria</taxon>
        <taxon>Pseudomonadati</taxon>
        <taxon>Thermodesulfobacteriota</taxon>
        <taxon>Desulfobulbia</taxon>
        <taxon>Desulfobulbales</taxon>
        <taxon>Desulfocapsaceae</taxon>
        <taxon>Desulfofustis</taxon>
    </lineage>
</organism>
<feature type="transmembrane region" description="Helical" evidence="10">
    <location>
        <begin position="191"/>
        <end position="213"/>
    </location>
</feature>
<evidence type="ECO:0000313" key="13">
    <source>
        <dbReference type="Proteomes" id="UP000830055"/>
    </source>
</evidence>
<evidence type="ECO:0000259" key="11">
    <source>
        <dbReference type="PROSITE" id="PS50928"/>
    </source>
</evidence>
<evidence type="ECO:0000313" key="12">
    <source>
        <dbReference type="EMBL" id="BDD88437.1"/>
    </source>
</evidence>
<dbReference type="NCBIfam" id="TIGR01726">
    <property type="entry name" value="HEQRo_perm_3TM"/>
    <property type="match status" value="1"/>
</dbReference>
<dbReference type="Proteomes" id="UP000830055">
    <property type="component" value="Chromosome"/>
</dbReference>
<evidence type="ECO:0000256" key="9">
    <source>
        <dbReference type="ARBA" id="ARBA00023136"/>
    </source>
</evidence>
<feature type="transmembrane region" description="Helical" evidence="10">
    <location>
        <begin position="66"/>
        <end position="86"/>
    </location>
</feature>
<dbReference type="Gene3D" id="1.10.3720.10">
    <property type="entry name" value="MetI-like"/>
    <property type="match status" value="1"/>
</dbReference>
<dbReference type="CDD" id="cd06261">
    <property type="entry name" value="TM_PBP2"/>
    <property type="match status" value="1"/>
</dbReference>
<evidence type="ECO:0000256" key="2">
    <source>
        <dbReference type="ARBA" id="ARBA00004429"/>
    </source>
</evidence>
<keyword evidence="13" id="KW-1185">Reference proteome</keyword>
<dbReference type="PANTHER" id="PTHR30614">
    <property type="entry name" value="MEMBRANE COMPONENT OF AMINO ACID ABC TRANSPORTER"/>
    <property type="match status" value="1"/>
</dbReference>
<keyword evidence="7" id="KW-0029">Amino-acid transport</keyword>
<dbReference type="RefSeq" id="WP_284151804.1">
    <property type="nucleotide sequence ID" value="NZ_AP025516.1"/>
</dbReference>
<comment type="subcellular location">
    <subcellularLocation>
        <location evidence="2">Cell inner membrane</location>
        <topology evidence="2">Multi-pass membrane protein</topology>
    </subcellularLocation>
    <subcellularLocation>
        <location evidence="10">Cell membrane</location>
        <topology evidence="10">Multi-pass membrane protein</topology>
    </subcellularLocation>
</comment>
<evidence type="ECO:0000256" key="5">
    <source>
        <dbReference type="ARBA" id="ARBA00022475"/>
    </source>
</evidence>
<proteinExistence type="inferred from homology"/>
<keyword evidence="5" id="KW-1003">Cell membrane</keyword>
<dbReference type="InterPro" id="IPR000515">
    <property type="entry name" value="MetI-like"/>
</dbReference>
<comment type="similarity">
    <text evidence="3">Belongs to the binding-protein-dependent transport system permease family. HisMQ subfamily.</text>
</comment>
<reference evidence="12 13" key="1">
    <citation type="submission" date="2022-01" db="EMBL/GenBank/DDBJ databases">
        <title>Desulfofustis limnae sp. nov., a novel mesophilic sulfate-reducing bacterium isolated from marsh soil.</title>
        <authorList>
            <person name="Watanabe M."/>
            <person name="Takahashi A."/>
            <person name="Kojima H."/>
            <person name="Fukui M."/>
        </authorList>
    </citation>
    <scope>NUCLEOTIDE SEQUENCE [LARGE SCALE GENOMIC DNA]</scope>
    <source>
        <strain evidence="12 13">PPLL</strain>
    </source>
</reference>
<comment type="function">
    <text evidence="1">Part of the binding-protein-dependent transport system for glutamine; probably responsible for the translocation of the substrate across the membrane.</text>
</comment>
<evidence type="ECO:0000256" key="1">
    <source>
        <dbReference type="ARBA" id="ARBA00003159"/>
    </source>
</evidence>
<keyword evidence="4 10" id="KW-0813">Transport</keyword>
<evidence type="ECO:0000256" key="3">
    <source>
        <dbReference type="ARBA" id="ARBA00010072"/>
    </source>
</evidence>
<keyword evidence="8 10" id="KW-1133">Transmembrane helix</keyword>
<sequence length="222" mass="24524">MAFDFDASVMWDSVPILLTGIRLTIIITIVGLFFGFIFGATAGLLKLSRNVFLRKLAGAYIESIRGTPLMVQVMFLYFGLPMAIGIRIPPLTAGIVTIALNSGAYIAEIVRGAVQSINPGQMEAARSIGLTRFQAMRYVVWPQALKRMIPPLGNQFIISLKDTSLLVVIGVGELTRTGQEIISVNFRAFEVWLTVAIMYLVLTMTISKILSVVEEKVFHVRR</sequence>
<dbReference type="InterPro" id="IPR043429">
    <property type="entry name" value="ArtM/GltK/GlnP/TcyL/YhdX-like"/>
</dbReference>
<name>A0ABM7WBW7_9BACT</name>
<evidence type="ECO:0000256" key="4">
    <source>
        <dbReference type="ARBA" id="ARBA00022448"/>
    </source>
</evidence>